<accession>A0AAD5S9D2</accession>
<dbReference type="GO" id="GO:0003729">
    <property type="term" value="F:mRNA binding"/>
    <property type="evidence" value="ECO:0007669"/>
    <property type="project" value="TreeGrafter"/>
</dbReference>
<feature type="region of interest" description="Disordered" evidence="2">
    <location>
        <begin position="45"/>
        <end position="70"/>
    </location>
</feature>
<feature type="repeat" description="PPR" evidence="1">
    <location>
        <begin position="801"/>
        <end position="835"/>
    </location>
</feature>
<dbReference type="PANTHER" id="PTHR47934:SF6">
    <property type="entry name" value="MITOCHONDRIAL GROUP I INTRON SPLICING FACTOR CCM1-RELATED"/>
    <property type="match status" value="1"/>
</dbReference>
<dbReference type="EMBL" id="JADGJD010000849">
    <property type="protein sequence ID" value="KAJ3048092.1"/>
    <property type="molecule type" value="Genomic_DNA"/>
</dbReference>
<evidence type="ECO:0000313" key="4">
    <source>
        <dbReference type="Proteomes" id="UP001212841"/>
    </source>
</evidence>
<feature type="repeat" description="PPR" evidence="1">
    <location>
        <begin position="1024"/>
        <end position="1058"/>
    </location>
</feature>
<dbReference type="InterPro" id="IPR011990">
    <property type="entry name" value="TPR-like_helical_dom_sf"/>
</dbReference>
<evidence type="ECO:0000256" key="1">
    <source>
        <dbReference type="PROSITE-ProRule" id="PRU00708"/>
    </source>
</evidence>
<dbReference type="Pfam" id="PF13812">
    <property type="entry name" value="PPR_3"/>
    <property type="match status" value="1"/>
</dbReference>
<dbReference type="GO" id="GO:0005739">
    <property type="term" value="C:mitochondrion"/>
    <property type="evidence" value="ECO:0007669"/>
    <property type="project" value="TreeGrafter"/>
</dbReference>
<feature type="repeat" description="PPR" evidence="1">
    <location>
        <begin position="589"/>
        <end position="623"/>
    </location>
</feature>
<feature type="repeat" description="PPR" evidence="1">
    <location>
        <begin position="444"/>
        <end position="478"/>
    </location>
</feature>
<dbReference type="AlphaFoldDB" id="A0AAD5S9D2"/>
<dbReference type="PANTHER" id="PTHR47934">
    <property type="entry name" value="PENTATRICOPEPTIDE REPEAT-CONTAINING PROTEIN PET309, MITOCHONDRIAL"/>
    <property type="match status" value="1"/>
</dbReference>
<sequence length="1123" mass="126643">MHTAKKPYISKYTYTYLRNAIHSFHRNPTPSCRCSPQPLRYSSTSAQKAATDSFSPPPTNQPKYKRKSPLSRTLKPIPVNIGPVDAVARTIAWTKYLQNIRTPRTKFSSPAPAVYTPYDYAEFKNILDMLEGEPDVNLKLHNIKTVIHHMYSYGVAITDHVRCVLAKALAEANHLDQAIKKLETMIDTKQWATPEAHAAILVLLDRCLRSGNGKIADRILSGILATDKGLHQFEQTDIFKIVETFLVQGDMAGADDALIRLYTAGWIPSANQTIRFIEAHDGEEQSGGTQFSVADADESIGNTIVDKRALYANTLSTIVRIGQVILADVRLNSKNDSAQKRFLFSQLTSEALKRDGVAQALTLATGADPTSLFASNAYRLLVQHEINQGNLDRAEKLYDSQVARGVTPQTTTINILMTAFIDAGKRDKFLKYAKEVGRLPIEPNLVYYNILLRYHLSHKDDSAAQSIFLEMRKRGINPDTNTFRHLMFAYILRGDVQRAVSLFHNAAKEFDIPPGVDLYNTMLSGCVGPEGADMPLAKSIWADMRRQEISPTDTTFQKLLHVCAATVPPDLEAASEWVHAARRLRVHLNRRAFNNLMSVYAKSGDVESVRFILRQMRETGFAPDAEAYNILITGWMKVRRMDRCEEVLEVMKEENVQPNVVTMNILITGWVNNGQLGTAVKWYRHFVGERGVKPDAMTFMILVRAHVNAGDVAMARRLWSSMRVRGIDGGIEVWNRLLVGIAMAEGVEGIETWVRSMGKDGIGMNVKTLGSIVRGCGRSGRMDVAVEWVDRFEKKFGIRPNVEVYNSLIKGFADTGNLTAAEEWFRAMIDARQLPLLETYNMILGGYAKCGETRKMEDWFERILDGGLQPTYITYTIIINYFAKRGDWTKCQQWYGRLLSEHPEELRSPAIFNTMVHAHVVHSKGLGGEESMRWWDEMLKQGIKPDSYSYGCLMSVYGRSGLIPNVLTLFEKLLKGGDDVHGSGMMQPTVCVVLDALGWHGEVDVMIKSVWPRILAGECGFKPEENAWASYMEALIRNGKMEMGWDVVLGMEKAGIRPGGKTMATWTSMTERMADKRWVEMGWEKIDEWKIRKEVDRQREAWVEARKSGERWVGRTGPWKGRL</sequence>
<feature type="compositionally biased region" description="Polar residues" evidence="2">
    <location>
        <begin position="45"/>
        <end position="54"/>
    </location>
</feature>
<dbReference type="Pfam" id="PF13041">
    <property type="entry name" value="PPR_2"/>
    <property type="match status" value="3"/>
</dbReference>
<keyword evidence="4" id="KW-1185">Reference proteome</keyword>
<gene>
    <name evidence="3" type="ORF">HK097_010878</name>
</gene>
<dbReference type="InterPro" id="IPR002885">
    <property type="entry name" value="PPR_rpt"/>
</dbReference>
<reference evidence="3" key="1">
    <citation type="submission" date="2020-05" db="EMBL/GenBank/DDBJ databases">
        <title>Phylogenomic resolution of chytrid fungi.</title>
        <authorList>
            <person name="Stajich J.E."/>
            <person name="Amses K."/>
            <person name="Simmons R."/>
            <person name="Seto K."/>
            <person name="Myers J."/>
            <person name="Bonds A."/>
            <person name="Quandt C.A."/>
            <person name="Barry K."/>
            <person name="Liu P."/>
            <person name="Grigoriev I."/>
            <person name="Longcore J.E."/>
            <person name="James T.Y."/>
        </authorList>
    </citation>
    <scope>NUCLEOTIDE SEQUENCE</scope>
    <source>
        <strain evidence="3">JEL0318</strain>
    </source>
</reference>
<dbReference type="NCBIfam" id="TIGR00756">
    <property type="entry name" value="PPR"/>
    <property type="match status" value="6"/>
</dbReference>
<evidence type="ECO:0008006" key="5">
    <source>
        <dbReference type="Google" id="ProtNLM"/>
    </source>
</evidence>
<feature type="repeat" description="PPR" evidence="1">
    <location>
        <begin position="695"/>
        <end position="729"/>
    </location>
</feature>
<feature type="repeat" description="PPR" evidence="1">
    <location>
        <begin position="515"/>
        <end position="551"/>
    </location>
</feature>
<organism evidence="3 4">
    <name type="scientific">Rhizophlyctis rosea</name>
    <dbReference type="NCBI Taxonomy" id="64517"/>
    <lineage>
        <taxon>Eukaryota</taxon>
        <taxon>Fungi</taxon>
        <taxon>Fungi incertae sedis</taxon>
        <taxon>Chytridiomycota</taxon>
        <taxon>Chytridiomycota incertae sedis</taxon>
        <taxon>Chytridiomycetes</taxon>
        <taxon>Rhizophlyctidales</taxon>
        <taxon>Rhizophlyctidaceae</taxon>
        <taxon>Rhizophlyctis</taxon>
    </lineage>
</organism>
<dbReference type="InterPro" id="IPR051114">
    <property type="entry name" value="Mito_RNA_Proc_CCM1"/>
</dbReference>
<dbReference type="PROSITE" id="PS51375">
    <property type="entry name" value="PPR"/>
    <property type="match status" value="11"/>
</dbReference>
<feature type="repeat" description="PPR" evidence="1">
    <location>
        <begin position="659"/>
        <end position="694"/>
    </location>
</feature>
<comment type="caution">
    <text evidence="3">The sequence shown here is derived from an EMBL/GenBank/DDBJ whole genome shotgun (WGS) entry which is preliminary data.</text>
</comment>
<dbReference type="Proteomes" id="UP001212841">
    <property type="component" value="Unassembled WGS sequence"/>
</dbReference>
<feature type="repeat" description="PPR" evidence="1">
    <location>
        <begin position="908"/>
        <end position="945"/>
    </location>
</feature>
<feature type="repeat" description="PPR" evidence="1">
    <location>
        <begin position="836"/>
        <end position="870"/>
    </location>
</feature>
<name>A0AAD5S9D2_9FUNG</name>
<proteinExistence type="predicted"/>
<feature type="repeat" description="PPR" evidence="1">
    <location>
        <begin position="624"/>
        <end position="658"/>
    </location>
</feature>
<dbReference type="Pfam" id="PF01535">
    <property type="entry name" value="PPR"/>
    <property type="match status" value="3"/>
</dbReference>
<evidence type="ECO:0000313" key="3">
    <source>
        <dbReference type="EMBL" id="KAJ3048092.1"/>
    </source>
</evidence>
<dbReference type="GO" id="GO:0006396">
    <property type="term" value="P:RNA processing"/>
    <property type="evidence" value="ECO:0007669"/>
    <property type="project" value="TreeGrafter"/>
</dbReference>
<feature type="repeat" description="PPR" evidence="1">
    <location>
        <begin position="765"/>
        <end position="800"/>
    </location>
</feature>
<dbReference type="Gene3D" id="1.25.40.10">
    <property type="entry name" value="Tetratricopeptide repeat domain"/>
    <property type="match status" value="6"/>
</dbReference>
<evidence type="ECO:0000256" key="2">
    <source>
        <dbReference type="SAM" id="MobiDB-lite"/>
    </source>
</evidence>
<dbReference type="GO" id="GO:0007005">
    <property type="term" value="P:mitochondrion organization"/>
    <property type="evidence" value="ECO:0007669"/>
    <property type="project" value="TreeGrafter"/>
</dbReference>
<protein>
    <recommendedName>
        <fullName evidence="5">Pentacotripeptide-repeat region of PRORP domain-containing protein</fullName>
    </recommendedName>
</protein>